<dbReference type="GO" id="GO:0000162">
    <property type="term" value="P:L-tryptophan biosynthetic process"/>
    <property type="evidence" value="ECO:0007669"/>
    <property type="project" value="TreeGrafter"/>
</dbReference>
<dbReference type="RefSeq" id="WP_011814994.1">
    <property type="nucleotide sequence ID" value="NC_008789.1"/>
</dbReference>
<name>A1WZ60_HALHL</name>
<reference evidence="5 6" key="2">
    <citation type="journal article" date="2013" name="Stand. Genomic Sci.">
        <title>Complete genome sequence of Halorhodospira halophila SL1.</title>
        <authorList>
            <person name="Challacombe J.F."/>
            <person name="Majid S."/>
            <person name="Deole R."/>
            <person name="Brettin T.S."/>
            <person name="Bruce D."/>
            <person name="Delano S.F."/>
            <person name="Detter J.C."/>
            <person name="Gleasner C.D."/>
            <person name="Han C.S."/>
            <person name="Misra M."/>
            <person name="Reitenga K.G."/>
            <person name="Mikhailova N."/>
            <person name="Woyke T."/>
            <person name="Pitluck S."/>
            <person name="Nolan M."/>
            <person name="Land M.L."/>
            <person name="Saunders E."/>
            <person name="Tapia R."/>
            <person name="Lapidus A."/>
            <person name="Ivanova N."/>
            <person name="Hoff W.D."/>
        </authorList>
    </citation>
    <scope>NUCLEOTIDE SEQUENCE [LARGE SCALE GENOMIC DNA]</scope>
    <source>
        <strain evidence="6">DSM 244 / SL1</strain>
    </source>
</reference>
<dbReference type="InterPro" id="IPR005802">
    <property type="entry name" value="ADC_synth_comp_1"/>
</dbReference>
<dbReference type="eggNOG" id="COG0147">
    <property type="taxonomic scope" value="Bacteria"/>
</dbReference>
<dbReference type="InterPro" id="IPR019999">
    <property type="entry name" value="Anth_synth_I-like"/>
</dbReference>
<dbReference type="PANTHER" id="PTHR11236:SF50">
    <property type="entry name" value="AMINODEOXYCHORISMATE SYNTHASE COMPONENT 1"/>
    <property type="match status" value="1"/>
</dbReference>
<evidence type="ECO:0000313" key="6">
    <source>
        <dbReference type="Proteomes" id="UP000000647"/>
    </source>
</evidence>
<organism evidence="5 6">
    <name type="scientific">Halorhodospira halophila (strain DSM 244 / SL1)</name>
    <name type="common">Ectothiorhodospira halophila (strain DSM 244 / SL1)</name>
    <dbReference type="NCBI Taxonomy" id="349124"/>
    <lineage>
        <taxon>Bacteria</taxon>
        <taxon>Pseudomonadati</taxon>
        <taxon>Pseudomonadota</taxon>
        <taxon>Gammaproteobacteria</taxon>
        <taxon>Chromatiales</taxon>
        <taxon>Ectothiorhodospiraceae</taxon>
        <taxon>Halorhodospira</taxon>
    </lineage>
</organism>
<evidence type="ECO:0000259" key="3">
    <source>
        <dbReference type="Pfam" id="PF00425"/>
    </source>
</evidence>
<dbReference type="NCBIfam" id="TIGR00553">
    <property type="entry name" value="pabB"/>
    <property type="match status" value="1"/>
</dbReference>
<dbReference type="GO" id="GO:0046820">
    <property type="term" value="F:4-amino-4-deoxychorismate synthase activity"/>
    <property type="evidence" value="ECO:0007669"/>
    <property type="project" value="UniProtKB-EC"/>
</dbReference>
<dbReference type="KEGG" id="hha:Hhal_2208"/>
<dbReference type="Pfam" id="PF00425">
    <property type="entry name" value="Chorismate_bind"/>
    <property type="match status" value="1"/>
</dbReference>
<dbReference type="InterPro" id="IPR015890">
    <property type="entry name" value="Chorismate_C"/>
</dbReference>
<dbReference type="SUPFAM" id="SSF56322">
    <property type="entry name" value="ADC synthase"/>
    <property type="match status" value="1"/>
</dbReference>
<evidence type="ECO:0000259" key="4">
    <source>
        <dbReference type="Pfam" id="PF04715"/>
    </source>
</evidence>
<sequence>MSLPLQSRSLPYIGDGATAMRVLGGEPWSAWLDSGHGGCAGARYDILVARPTVTLIAAGGQTTIRRGERVERRHGDPLAHLAAELDALGPLPVDPRWPFTGGAVGYFGYDLGRRLMGVPGADPALPEMAVGIYEHAVITDHRHECSTAVGRRLDEAWLADVACRRETGARPQPWSTAGPVLREPDADGYAAAFRRVQGYLHAGDCYQVNLARRFSVPCCGDPQAAYLALRAASSAPFAAWLRFPGGDVLSLSPERFLHIDGDGRVTTEPIKGTRPRFTDPAEDEAARRDLLGSAKDRAENVMIVDLLRNDLGKGCEVGSVRVPSLCRAERFASVHHLVSTVTGRLAPGRRATDLLRDCLPGGSITGAPKRRAMEIITELEPGPRGVYCGAIGYLGLDGRMDTSIAIRTATCSDGSMTYWAGGGVVADSTAAAELQETEDKAAGFLSLAEGGQAAAGVRPRR</sequence>
<gene>
    <name evidence="5" type="ordered locus">Hhal_2208</name>
</gene>
<reference evidence="6" key="1">
    <citation type="submission" date="2006-12" db="EMBL/GenBank/DDBJ databases">
        <title>Complete sequence of Halorhodospira halophila SL1.</title>
        <authorList>
            <consortium name="US DOE Joint Genome Institute"/>
            <person name="Copeland A."/>
            <person name="Lucas S."/>
            <person name="Lapidus A."/>
            <person name="Barry K."/>
            <person name="Detter J.C."/>
            <person name="Glavina del Rio T."/>
            <person name="Hammon N."/>
            <person name="Israni S."/>
            <person name="Dalin E."/>
            <person name="Tice H."/>
            <person name="Pitluck S."/>
            <person name="Saunders E."/>
            <person name="Brettin T."/>
            <person name="Bruce D."/>
            <person name="Han C."/>
            <person name="Tapia R."/>
            <person name="Schmutz J."/>
            <person name="Larimer F."/>
            <person name="Land M."/>
            <person name="Hauser L."/>
            <person name="Kyrpides N."/>
            <person name="Mikhailova N."/>
            <person name="Hoff W."/>
            <person name="Richardson P."/>
        </authorList>
    </citation>
    <scope>NUCLEOTIDE SEQUENCE [LARGE SCALE GENOMIC DNA]</scope>
    <source>
        <strain evidence="6">DSM 244 / SL1</strain>
    </source>
</reference>
<evidence type="ECO:0000256" key="1">
    <source>
        <dbReference type="ARBA" id="ARBA00013139"/>
    </source>
</evidence>
<dbReference type="STRING" id="349124.Hhal_2208"/>
<accession>A1WZ60</accession>
<dbReference type="InterPro" id="IPR006805">
    <property type="entry name" value="Anth_synth_I_N"/>
</dbReference>
<dbReference type="HOGENOM" id="CLU_006493_7_2_6"/>
<feature type="domain" description="Chorismate-utilising enzyme C-terminal" evidence="3">
    <location>
        <begin position="187"/>
        <end position="440"/>
    </location>
</feature>
<dbReference type="GO" id="GO:0009396">
    <property type="term" value="P:folic acid-containing compound biosynthetic process"/>
    <property type="evidence" value="ECO:0007669"/>
    <property type="project" value="InterPro"/>
</dbReference>
<dbReference type="Pfam" id="PF04715">
    <property type="entry name" value="Anth_synt_I_N"/>
    <property type="match status" value="1"/>
</dbReference>
<dbReference type="PRINTS" id="PR00095">
    <property type="entry name" value="ANTSNTHASEI"/>
</dbReference>
<protein>
    <recommendedName>
        <fullName evidence="1">aminodeoxychorismate synthase</fullName>
        <ecNumber evidence="1">2.6.1.85</ecNumber>
    </recommendedName>
</protein>
<evidence type="ECO:0000256" key="2">
    <source>
        <dbReference type="ARBA" id="ARBA00022679"/>
    </source>
</evidence>
<dbReference type="Proteomes" id="UP000000647">
    <property type="component" value="Chromosome"/>
</dbReference>
<dbReference type="AlphaFoldDB" id="A1WZ60"/>
<keyword evidence="2" id="KW-0808">Transferase</keyword>
<dbReference type="PANTHER" id="PTHR11236">
    <property type="entry name" value="AMINOBENZOATE/ANTHRANILATE SYNTHASE"/>
    <property type="match status" value="1"/>
</dbReference>
<evidence type="ECO:0000313" key="5">
    <source>
        <dbReference type="EMBL" id="ABM62972.1"/>
    </source>
</evidence>
<keyword evidence="6" id="KW-1185">Reference proteome</keyword>
<proteinExistence type="predicted"/>
<dbReference type="EMBL" id="CP000544">
    <property type="protein sequence ID" value="ABM62972.1"/>
    <property type="molecule type" value="Genomic_DNA"/>
</dbReference>
<feature type="domain" description="Anthranilate synthase component I N-terminal" evidence="4">
    <location>
        <begin position="18"/>
        <end position="143"/>
    </location>
</feature>
<dbReference type="Gene3D" id="3.60.120.10">
    <property type="entry name" value="Anthranilate synthase"/>
    <property type="match status" value="1"/>
</dbReference>
<dbReference type="InterPro" id="IPR005801">
    <property type="entry name" value="ADC_synthase"/>
</dbReference>
<dbReference type="EC" id="2.6.1.85" evidence="1"/>